<protein>
    <recommendedName>
        <fullName evidence="2">Cytochrome P460 domain-containing protein</fullName>
    </recommendedName>
</protein>
<name>X1VMX3_9ZZZZ</name>
<gene>
    <name evidence="1" type="ORF">S12H4_55382</name>
</gene>
<sequence length="223" mass="25603">RAENRKRDMKKKIGVALFLMLLLVLAGGYQLLYKKAYRIREYKTTHRKAVIDPAYDGAVIPPNIAPLNFVVNESGKRYYVQIHSTTGKLIEISSRKPKIVIPLGPWKKMLAANRGLPIHFDIYAADDEGQWVRFESLTNTIANEDIDGFLVYRPIKPMYSFYWRNMDIYQRSLESYKKSPVLLSRTLANGCLNCHLFSPNSPDRMIMHMRAGPGTGMFLTREG</sequence>
<evidence type="ECO:0000313" key="1">
    <source>
        <dbReference type="EMBL" id="GAJ21022.1"/>
    </source>
</evidence>
<organism evidence="1">
    <name type="scientific">marine sediment metagenome</name>
    <dbReference type="NCBI Taxonomy" id="412755"/>
    <lineage>
        <taxon>unclassified sequences</taxon>
        <taxon>metagenomes</taxon>
        <taxon>ecological metagenomes</taxon>
    </lineage>
</organism>
<reference evidence="1" key="1">
    <citation type="journal article" date="2014" name="Front. Microbiol.">
        <title>High frequency of phylogenetically diverse reductive dehalogenase-homologous genes in deep subseafloor sedimentary metagenomes.</title>
        <authorList>
            <person name="Kawai M."/>
            <person name="Futagami T."/>
            <person name="Toyoda A."/>
            <person name="Takaki Y."/>
            <person name="Nishi S."/>
            <person name="Hori S."/>
            <person name="Arai W."/>
            <person name="Tsubouchi T."/>
            <person name="Morono Y."/>
            <person name="Uchiyama I."/>
            <person name="Ito T."/>
            <person name="Fujiyama A."/>
            <person name="Inagaki F."/>
            <person name="Takami H."/>
        </authorList>
    </citation>
    <scope>NUCLEOTIDE SEQUENCE</scope>
    <source>
        <strain evidence="1">Expedition CK06-06</strain>
    </source>
</reference>
<evidence type="ECO:0008006" key="2">
    <source>
        <dbReference type="Google" id="ProtNLM"/>
    </source>
</evidence>
<comment type="caution">
    <text evidence="1">The sequence shown here is derived from an EMBL/GenBank/DDBJ whole genome shotgun (WGS) entry which is preliminary data.</text>
</comment>
<accession>X1VMX3</accession>
<proteinExistence type="predicted"/>
<dbReference type="EMBL" id="BARW01035523">
    <property type="protein sequence ID" value="GAJ21022.1"/>
    <property type="molecule type" value="Genomic_DNA"/>
</dbReference>
<feature type="non-terminal residue" evidence="1">
    <location>
        <position position="1"/>
    </location>
</feature>
<feature type="non-terminal residue" evidence="1">
    <location>
        <position position="223"/>
    </location>
</feature>
<dbReference type="AlphaFoldDB" id="X1VMX3"/>